<evidence type="ECO:0000313" key="7">
    <source>
        <dbReference type="Proteomes" id="UP000523795"/>
    </source>
</evidence>
<dbReference type="Pfam" id="PF01168">
    <property type="entry name" value="Ala_racemase_N"/>
    <property type="match status" value="1"/>
</dbReference>
<dbReference type="InterPro" id="IPR029066">
    <property type="entry name" value="PLP-binding_barrel"/>
</dbReference>
<name>A0ABX1JJT1_9MICC</name>
<evidence type="ECO:0000259" key="5">
    <source>
        <dbReference type="Pfam" id="PF01168"/>
    </source>
</evidence>
<dbReference type="PANTHER" id="PTHR10146:SF14">
    <property type="entry name" value="PYRIDOXAL PHOSPHATE HOMEOSTASIS PROTEIN"/>
    <property type="match status" value="1"/>
</dbReference>
<dbReference type="Gene3D" id="3.20.20.10">
    <property type="entry name" value="Alanine racemase"/>
    <property type="match status" value="1"/>
</dbReference>
<feature type="region of interest" description="Disordered" evidence="4">
    <location>
        <begin position="1"/>
        <end position="33"/>
    </location>
</feature>
<protein>
    <recommendedName>
        <fullName evidence="2">Pyridoxal phosphate homeostasis protein</fullName>
        <shortName evidence="2">PLP homeostasis protein</shortName>
    </recommendedName>
</protein>
<dbReference type="HAMAP" id="MF_02087">
    <property type="entry name" value="PLP_homeostasis"/>
    <property type="match status" value="1"/>
</dbReference>
<reference evidence="6 7" key="1">
    <citation type="submission" date="2020-04" db="EMBL/GenBank/DDBJ databases">
        <authorList>
            <person name="Liu S."/>
        </authorList>
    </citation>
    <scope>NUCLEOTIDE SEQUENCE [LARGE SCALE GENOMIC DNA]</scope>
    <source>
        <strain evidence="6 7">CGMCC 1.15091</strain>
    </source>
</reference>
<dbReference type="InterPro" id="IPR011078">
    <property type="entry name" value="PyrdxlP_homeostasis"/>
</dbReference>
<dbReference type="InterPro" id="IPR001608">
    <property type="entry name" value="Ala_racemase_N"/>
</dbReference>
<dbReference type="SUPFAM" id="SSF51419">
    <property type="entry name" value="PLP-binding barrel"/>
    <property type="match status" value="1"/>
</dbReference>
<organism evidence="6 7">
    <name type="scientific">Arthrobacter deserti</name>
    <dbReference type="NCBI Taxonomy" id="1742687"/>
    <lineage>
        <taxon>Bacteria</taxon>
        <taxon>Bacillati</taxon>
        <taxon>Actinomycetota</taxon>
        <taxon>Actinomycetes</taxon>
        <taxon>Micrococcales</taxon>
        <taxon>Micrococcaceae</taxon>
        <taxon>Arthrobacter</taxon>
    </lineage>
</organism>
<dbReference type="PROSITE" id="PS01211">
    <property type="entry name" value="UPF0001"/>
    <property type="match status" value="1"/>
</dbReference>
<feature type="domain" description="Alanine racemase N-terminal" evidence="5">
    <location>
        <begin position="150"/>
        <end position="375"/>
    </location>
</feature>
<evidence type="ECO:0000256" key="1">
    <source>
        <dbReference type="ARBA" id="ARBA00022898"/>
    </source>
</evidence>
<comment type="similarity">
    <text evidence="2 3">Belongs to the pyridoxal phosphate-binding protein YggS/PROSC family.</text>
</comment>
<evidence type="ECO:0000313" key="6">
    <source>
        <dbReference type="EMBL" id="NKX49554.1"/>
    </source>
</evidence>
<proteinExistence type="inferred from homology"/>
<comment type="function">
    <text evidence="2">Pyridoxal 5'-phosphate (PLP)-binding protein, which is involved in PLP homeostasis.</text>
</comment>
<keyword evidence="1 2" id="KW-0663">Pyridoxal phosphate</keyword>
<dbReference type="Proteomes" id="UP000523795">
    <property type="component" value="Unassembled WGS sequence"/>
</dbReference>
<comment type="caution">
    <text evidence="6">The sequence shown here is derived from an EMBL/GenBank/DDBJ whole genome shotgun (WGS) entry which is preliminary data.</text>
</comment>
<sequence length="378" mass="39459">MGHRCGTRRTPRFARRHPGQHRGRHGRCRRHAPAGLDRPLHLRALLRGAAADAGGGLRAAARAARGNLLGHPCPGPGGRGRRRARRARRQRADGARLHAGKRRPVLLPQGSRLRAVRRPDLDRPVSGRKDELAARLEQVRGRIARASAGRAGGEPELIVVTKYFPASDVAALAELGVRDVGENRDQEAPAKAAGLAGAGPAAGLRWHFIGQLQTNKAKSVVRYAHAVHSVDRPQLVAALSKAMLAVQERRSGAGLPAREDLVCLIQVDLDERPPGARPAAPGKGRGGAAPEDIAGLAGLIEQAPGLVLGGLMAVAPLGADPAEAFGRLAGLSRELRAGHPEAGMISAGMSQDLEAAVAAGATHLRVGSDVLGDRPAVG</sequence>
<evidence type="ECO:0000256" key="4">
    <source>
        <dbReference type="SAM" id="MobiDB-lite"/>
    </source>
</evidence>
<feature type="modified residue" description="N6-(pyridoxal phosphate)lysine" evidence="2">
    <location>
        <position position="162"/>
    </location>
</feature>
<feature type="region of interest" description="Disordered" evidence="4">
    <location>
        <begin position="68"/>
        <end position="100"/>
    </location>
</feature>
<keyword evidence="7" id="KW-1185">Reference proteome</keyword>
<feature type="compositionally biased region" description="Basic residues" evidence="4">
    <location>
        <begin position="1"/>
        <end position="32"/>
    </location>
</feature>
<dbReference type="PANTHER" id="PTHR10146">
    <property type="entry name" value="PROLINE SYNTHETASE CO-TRANSCRIBED BACTERIAL HOMOLOG PROTEIN"/>
    <property type="match status" value="1"/>
</dbReference>
<evidence type="ECO:0000256" key="3">
    <source>
        <dbReference type="RuleBase" id="RU004514"/>
    </source>
</evidence>
<feature type="compositionally biased region" description="Basic residues" evidence="4">
    <location>
        <begin position="79"/>
        <end position="89"/>
    </location>
</feature>
<evidence type="ECO:0000256" key="2">
    <source>
        <dbReference type="HAMAP-Rule" id="MF_02087"/>
    </source>
</evidence>
<dbReference type="EMBL" id="JAAZSR010000023">
    <property type="protein sequence ID" value="NKX49554.1"/>
    <property type="molecule type" value="Genomic_DNA"/>
</dbReference>
<gene>
    <name evidence="6" type="ORF">HER39_02950</name>
</gene>
<accession>A0ABX1JJT1</accession>